<evidence type="ECO:0000259" key="5">
    <source>
        <dbReference type="PROSITE" id="PS50977"/>
    </source>
</evidence>
<dbReference type="EMBL" id="JAUTAN010000001">
    <property type="protein sequence ID" value="MDQ1106166.1"/>
    <property type="molecule type" value="Genomic_DNA"/>
</dbReference>
<evidence type="ECO:0000256" key="2">
    <source>
        <dbReference type="ARBA" id="ARBA00023125"/>
    </source>
</evidence>
<dbReference type="InterPro" id="IPR001647">
    <property type="entry name" value="HTH_TetR"/>
</dbReference>
<dbReference type="AlphaFoldDB" id="A0AAJ1U891"/>
<sequence>MASRASTEKKLLDAADQLLFRRGVTATPVDEVLALAGVSPATLYRAFGSKDGLLVAALERRLDTWLLTWEAAVAAAPDDEARLLAVFDALETFRSRPDGARWCAFLGSAAEHADPPAPLAAALARDTDELRTRLRALAVPVVGEAGADELASSLLLVVSGDLAMRLRDGHVSASAARDVATAVVASARRKTGR</sequence>
<keyword evidence="1" id="KW-0805">Transcription regulation</keyword>
<feature type="domain" description="HTH tetR-type" evidence="5">
    <location>
        <begin position="5"/>
        <end position="65"/>
    </location>
</feature>
<comment type="caution">
    <text evidence="6">The sequence shown here is derived from an EMBL/GenBank/DDBJ whole genome shotgun (WGS) entry which is preliminary data.</text>
</comment>
<dbReference type="Pfam" id="PF00440">
    <property type="entry name" value="TetR_N"/>
    <property type="match status" value="1"/>
</dbReference>
<evidence type="ECO:0000256" key="3">
    <source>
        <dbReference type="ARBA" id="ARBA00023163"/>
    </source>
</evidence>
<keyword evidence="2 4" id="KW-0238">DNA-binding</keyword>
<dbReference type="InterPro" id="IPR009057">
    <property type="entry name" value="Homeodomain-like_sf"/>
</dbReference>
<dbReference type="PANTHER" id="PTHR47506:SF1">
    <property type="entry name" value="HTH-TYPE TRANSCRIPTIONAL REGULATOR YJDC"/>
    <property type="match status" value="1"/>
</dbReference>
<organism evidence="6 7">
    <name type="scientific">Nocardioides zeae</name>
    <dbReference type="NCBI Taxonomy" id="1457234"/>
    <lineage>
        <taxon>Bacteria</taxon>
        <taxon>Bacillati</taxon>
        <taxon>Actinomycetota</taxon>
        <taxon>Actinomycetes</taxon>
        <taxon>Propionibacteriales</taxon>
        <taxon>Nocardioidaceae</taxon>
        <taxon>Nocardioides</taxon>
    </lineage>
</organism>
<dbReference type="SUPFAM" id="SSF48498">
    <property type="entry name" value="Tetracyclin repressor-like, C-terminal domain"/>
    <property type="match status" value="1"/>
</dbReference>
<dbReference type="SUPFAM" id="SSF46689">
    <property type="entry name" value="Homeodomain-like"/>
    <property type="match status" value="1"/>
</dbReference>
<name>A0AAJ1U891_9ACTN</name>
<dbReference type="PANTHER" id="PTHR47506">
    <property type="entry name" value="TRANSCRIPTIONAL REGULATORY PROTEIN"/>
    <property type="match status" value="1"/>
</dbReference>
<evidence type="ECO:0000256" key="4">
    <source>
        <dbReference type="PROSITE-ProRule" id="PRU00335"/>
    </source>
</evidence>
<proteinExistence type="predicted"/>
<protein>
    <submittedName>
        <fullName evidence="6">AcrR family transcriptional regulator</fullName>
    </submittedName>
</protein>
<dbReference type="InterPro" id="IPR036271">
    <property type="entry name" value="Tet_transcr_reg_TetR-rel_C_sf"/>
</dbReference>
<gene>
    <name evidence="6" type="ORF">QE405_003450</name>
</gene>
<dbReference type="PROSITE" id="PS50977">
    <property type="entry name" value="HTH_TETR_2"/>
    <property type="match status" value="1"/>
</dbReference>
<evidence type="ECO:0000313" key="6">
    <source>
        <dbReference type="EMBL" id="MDQ1106166.1"/>
    </source>
</evidence>
<dbReference type="RefSeq" id="WP_307203054.1">
    <property type="nucleotide sequence ID" value="NZ_JAUTAN010000001.1"/>
</dbReference>
<dbReference type="Proteomes" id="UP001239215">
    <property type="component" value="Unassembled WGS sequence"/>
</dbReference>
<reference evidence="6" key="1">
    <citation type="submission" date="2023-07" db="EMBL/GenBank/DDBJ databases">
        <title>Functional and genomic diversity of the sorghum phyllosphere microbiome.</title>
        <authorList>
            <person name="Shade A."/>
        </authorList>
    </citation>
    <scope>NUCLEOTIDE SEQUENCE</scope>
    <source>
        <strain evidence="6">SORGH_AS_1067</strain>
    </source>
</reference>
<evidence type="ECO:0000313" key="7">
    <source>
        <dbReference type="Proteomes" id="UP001239215"/>
    </source>
</evidence>
<accession>A0AAJ1U891</accession>
<feature type="DNA-binding region" description="H-T-H motif" evidence="4">
    <location>
        <begin position="28"/>
        <end position="47"/>
    </location>
</feature>
<dbReference type="Gene3D" id="1.10.357.10">
    <property type="entry name" value="Tetracycline Repressor, domain 2"/>
    <property type="match status" value="1"/>
</dbReference>
<keyword evidence="3" id="KW-0804">Transcription</keyword>
<dbReference type="PRINTS" id="PR00455">
    <property type="entry name" value="HTHTETR"/>
</dbReference>
<evidence type="ECO:0000256" key="1">
    <source>
        <dbReference type="ARBA" id="ARBA00023015"/>
    </source>
</evidence>
<dbReference type="GO" id="GO:0003677">
    <property type="term" value="F:DNA binding"/>
    <property type="evidence" value="ECO:0007669"/>
    <property type="project" value="UniProtKB-UniRule"/>
</dbReference>